<dbReference type="InterPro" id="IPR050789">
    <property type="entry name" value="Diverse_Enzym_Activities"/>
</dbReference>
<dbReference type="PANTHER" id="PTHR43283">
    <property type="entry name" value="BETA-LACTAMASE-RELATED"/>
    <property type="match status" value="1"/>
</dbReference>
<evidence type="ECO:0000313" key="3">
    <source>
        <dbReference type="Proteomes" id="UP000236732"/>
    </source>
</evidence>
<evidence type="ECO:0000313" key="2">
    <source>
        <dbReference type="EMBL" id="SEH01348.1"/>
    </source>
</evidence>
<keyword evidence="3" id="KW-1185">Reference proteome</keyword>
<evidence type="ECO:0000259" key="1">
    <source>
        <dbReference type="Pfam" id="PF00144"/>
    </source>
</evidence>
<feature type="domain" description="Beta-lactamase-related" evidence="1">
    <location>
        <begin position="11"/>
        <end position="334"/>
    </location>
</feature>
<dbReference type="InterPro" id="IPR012338">
    <property type="entry name" value="Beta-lactam/transpept-like"/>
</dbReference>
<name>A0A1H6EU13_9ACTN</name>
<dbReference type="InterPro" id="IPR001466">
    <property type="entry name" value="Beta-lactam-related"/>
</dbReference>
<dbReference type="RefSeq" id="WP_103962449.1">
    <property type="nucleotide sequence ID" value="NZ_FNVT01000020.1"/>
</dbReference>
<dbReference type="PANTHER" id="PTHR43283:SF3">
    <property type="entry name" value="BETA-LACTAMASE FAMILY PROTEIN (AFU_ORTHOLOGUE AFUA_5G07500)"/>
    <property type="match status" value="1"/>
</dbReference>
<organism evidence="2 3">
    <name type="scientific">Nonomuraea solani</name>
    <dbReference type="NCBI Taxonomy" id="1144553"/>
    <lineage>
        <taxon>Bacteria</taxon>
        <taxon>Bacillati</taxon>
        <taxon>Actinomycetota</taxon>
        <taxon>Actinomycetes</taxon>
        <taxon>Streptosporangiales</taxon>
        <taxon>Streptosporangiaceae</taxon>
        <taxon>Nonomuraea</taxon>
    </lineage>
</organism>
<dbReference type="OrthoDB" id="262125at2"/>
<dbReference type="SUPFAM" id="SSF56601">
    <property type="entry name" value="beta-lactamase/transpeptidase-like"/>
    <property type="match status" value="1"/>
</dbReference>
<protein>
    <submittedName>
        <fullName evidence="2">CubicO group peptidase, beta-lactamase class C family</fullName>
    </submittedName>
</protein>
<sequence>MARALDVTRIRARVAELLAEYRIPSATIGVLSGGEITDFAVGVKNVSTREPATPGTVYQCGSVSKTWTALAFMQLVDEGKVALDEPVRTYLPEFRVADPEVSAQVTPRHLLNHTNGIEESYGDPGEGDDVYERMVANIADARQVHPLGHTHGYSAALGYAILAGIMEVIDGRRWDDIMRDRLFGPLGLTSTTSRREHVDEDRAATGYLIRSLEEGPILSPLDHLPRSFGPGGNVNTTARELLTMAYVFLNEGMAPNGTRIVSPGIIREMMESRVPVPDPYMFGPEWALGLIVCDWHGETVYAHDGSAVSQSARLRILPESNIAISMLVNAGPRDSFYRKVFNEILADLGAVTIPDLPEPDPSLVLDLSRYEGSYERPGTRFDVVAERGKLHLKFALNRMEAQLLNKPEQLDYELLPTSETHFLMLSDDPLEDPQTVAIYDFKNGSAQYLHTNCRVNPRVDEEEATMHVMAVSTISDNDGYWDSMKQAYGRLPSGAKWTMAVASTDGTKAVNVIVHDSIDGVRSFFEDHAGAFATTEYFEADAANAVGLPTT</sequence>
<dbReference type="Pfam" id="PF00144">
    <property type="entry name" value="Beta-lactamase"/>
    <property type="match status" value="1"/>
</dbReference>
<dbReference type="Gene3D" id="3.40.710.10">
    <property type="entry name" value="DD-peptidase/beta-lactamase superfamily"/>
    <property type="match status" value="1"/>
</dbReference>
<gene>
    <name evidence="2" type="ORF">SAMN05444920_12052</name>
</gene>
<reference evidence="2 3" key="1">
    <citation type="submission" date="2016-10" db="EMBL/GenBank/DDBJ databases">
        <authorList>
            <person name="de Groot N.N."/>
        </authorList>
    </citation>
    <scope>NUCLEOTIDE SEQUENCE [LARGE SCALE GENOMIC DNA]</scope>
    <source>
        <strain evidence="2 3">CGMCC 4.7037</strain>
    </source>
</reference>
<dbReference type="AlphaFoldDB" id="A0A1H6EU13"/>
<proteinExistence type="predicted"/>
<dbReference type="Proteomes" id="UP000236732">
    <property type="component" value="Unassembled WGS sequence"/>
</dbReference>
<dbReference type="EMBL" id="FNVT01000020">
    <property type="protein sequence ID" value="SEH01348.1"/>
    <property type="molecule type" value="Genomic_DNA"/>
</dbReference>
<accession>A0A1H6EU13</accession>